<keyword evidence="5 6" id="KW-0472">Membrane</keyword>
<feature type="transmembrane region" description="Helical" evidence="6">
    <location>
        <begin position="41"/>
        <end position="64"/>
    </location>
</feature>
<dbReference type="PIRSF" id="PIRSF006324">
    <property type="entry name" value="LeuE"/>
    <property type="match status" value="1"/>
</dbReference>
<protein>
    <submittedName>
        <fullName evidence="7">LysE family translocator</fullName>
    </submittedName>
</protein>
<dbReference type="Proteomes" id="UP000831775">
    <property type="component" value="Chromosome"/>
</dbReference>
<dbReference type="Pfam" id="PF01810">
    <property type="entry name" value="LysE"/>
    <property type="match status" value="1"/>
</dbReference>
<evidence type="ECO:0000256" key="3">
    <source>
        <dbReference type="ARBA" id="ARBA00022692"/>
    </source>
</evidence>
<keyword evidence="8" id="KW-1185">Reference proteome</keyword>
<comment type="subcellular location">
    <subcellularLocation>
        <location evidence="1">Cell membrane</location>
        <topology evidence="1">Multi-pass membrane protein</topology>
    </subcellularLocation>
</comment>
<evidence type="ECO:0000256" key="4">
    <source>
        <dbReference type="ARBA" id="ARBA00022989"/>
    </source>
</evidence>
<feature type="transmembrane region" description="Helical" evidence="6">
    <location>
        <begin position="70"/>
        <end position="89"/>
    </location>
</feature>
<dbReference type="InterPro" id="IPR001123">
    <property type="entry name" value="LeuE-type"/>
</dbReference>
<dbReference type="PANTHER" id="PTHR30086:SF20">
    <property type="entry name" value="ARGININE EXPORTER PROTEIN ARGO-RELATED"/>
    <property type="match status" value="1"/>
</dbReference>
<reference evidence="7 8" key="1">
    <citation type="submission" date="2022-04" db="EMBL/GenBank/DDBJ databases">
        <title>Leucobacter sp. isolated from rhizosphere of onion.</title>
        <authorList>
            <person name="Won M."/>
            <person name="Lee C.-M."/>
            <person name="Woen H.-Y."/>
            <person name="Kwon S.-W."/>
        </authorList>
    </citation>
    <scope>NUCLEOTIDE SEQUENCE [LARGE SCALE GENOMIC DNA]</scope>
    <source>
        <strain evidence="7 8">H25R-14</strain>
    </source>
</reference>
<keyword evidence="4 6" id="KW-1133">Transmembrane helix</keyword>
<sequence length="214" mass="21988">MVSVENMVAFGIAAFVLIIIPGPSVLFTIGRTLALGRIGGLLSVLGNTLAALAIVLAVAFGIGALVASSVVLFTVIKFGGAAYLVYLGVQAIRHRNRAVETTAAPVRLSGRRQVLQGFLVGVTNPKSIAFFVAVLPQFVTPGAGSVPLQIIELGLIFVVLAAVCDTVWALIASAARGWFGKSPKRMAAMSATGGGFLVVLGGVLAFSGQRQPSL</sequence>
<feature type="transmembrane region" description="Helical" evidence="6">
    <location>
        <begin position="117"/>
        <end position="138"/>
    </location>
</feature>
<proteinExistence type="predicted"/>
<evidence type="ECO:0000256" key="5">
    <source>
        <dbReference type="ARBA" id="ARBA00023136"/>
    </source>
</evidence>
<name>A0ABY4FWU0_9MICO</name>
<keyword evidence="3 6" id="KW-0812">Transmembrane</keyword>
<feature type="transmembrane region" description="Helical" evidence="6">
    <location>
        <begin position="150"/>
        <end position="175"/>
    </location>
</feature>
<evidence type="ECO:0000256" key="1">
    <source>
        <dbReference type="ARBA" id="ARBA00004651"/>
    </source>
</evidence>
<dbReference type="EMBL" id="CP095043">
    <property type="protein sequence ID" value="UOQ60706.1"/>
    <property type="molecule type" value="Genomic_DNA"/>
</dbReference>
<feature type="transmembrane region" description="Helical" evidence="6">
    <location>
        <begin position="6"/>
        <end position="29"/>
    </location>
</feature>
<evidence type="ECO:0000313" key="8">
    <source>
        <dbReference type="Proteomes" id="UP000831775"/>
    </source>
</evidence>
<dbReference type="PANTHER" id="PTHR30086">
    <property type="entry name" value="ARGININE EXPORTER PROTEIN ARGO"/>
    <property type="match status" value="1"/>
</dbReference>
<evidence type="ECO:0000313" key="7">
    <source>
        <dbReference type="EMBL" id="UOQ60706.1"/>
    </source>
</evidence>
<dbReference type="RefSeq" id="WP_244686562.1">
    <property type="nucleotide sequence ID" value="NZ_CP095043.1"/>
</dbReference>
<feature type="transmembrane region" description="Helical" evidence="6">
    <location>
        <begin position="187"/>
        <end position="208"/>
    </location>
</feature>
<gene>
    <name evidence="7" type="ORF">MUN76_01590</name>
</gene>
<accession>A0ABY4FWU0</accession>
<evidence type="ECO:0000256" key="2">
    <source>
        <dbReference type="ARBA" id="ARBA00022475"/>
    </source>
</evidence>
<organism evidence="7 8">
    <name type="scientific">Leucobacter rhizosphaerae</name>
    <dbReference type="NCBI Taxonomy" id="2932245"/>
    <lineage>
        <taxon>Bacteria</taxon>
        <taxon>Bacillati</taxon>
        <taxon>Actinomycetota</taxon>
        <taxon>Actinomycetes</taxon>
        <taxon>Micrococcales</taxon>
        <taxon>Microbacteriaceae</taxon>
        <taxon>Leucobacter</taxon>
    </lineage>
</organism>
<keyword evidence="2" id="KW-1003">Cell membrane</keyword>
<evidence type="ECO:0000256" key="6">
    <source>
        <dbReference type="SAM" id="Phobius"/>
    </source>
</evidence>